<evidence type="ECO:0000313" key="3">
    <source>
        <dbReference type="Proteomes" id="UP000799640"/>
    </source>
</evidence>
<keyword evidence="3" id="KW-1185">Reference proteome</keyword>
<sequence length="159" mass="17804">MMELTSPSEVGHSPLRLRRRTVPRPPKPEKTLSHTTIYNTEVNRGNSVPASWRVEEMRSGFKCDFTTTKDEESKPDIKKKGIQQKRVTWAENLVEFEPDRDAENQLIKNTTKTVVEQSLPLGLGTACSDEDMGEAVSEAEEECVDVESELIGIAGMILV</sequence>
<evidence type="ECO:0000313" key="2">
    <source>
        <dbReference type="EMBL" id="KAF2398792.1"/>
    </source>
</evidence>
<dbReference type="Proteomes" id="UP000799640">
    <property type="component" value="Unassembled WGS sequence"/>
</dbReference>
<proteinExistence type="predicted"/>
<name>A0A6G1HS12_9PEZI</name>
<organism evidence="2 3">
    <name type="scientific">Trichodelitschia bisporula</name>
    <dbReference type="NCBI Taxonomy" id="703511"/>
    <lineage>
        <taxon>Eukaryota</taxon>
        <taxon>Fungi</taxon>
        <taxon>Dikarya</taxon>
        <taxon>Ascomycota</taxon>
        <taxon>Pezizomycotina</taxon>
        <taxon>Dothideomycetes</taxon>
        <taxon>Dothideomycetes incertae sedis</taxon>
        <taxon>Phaeotrichales</taxon>
        <taxon>Phaeotrichaceae</taxon>
        <taxon>Trichodelitschia</taxon>
    </lineage>
</organism>
<accession>A0A6G1HS12</accession>
<gene>
    <name evidence="2" type="ORF">EJ06DRAFT_557974</name>
</gene>
<protein>
    <submittedName>
        <fullName evidence="2">Uncharacterized protein</fullName>
    </submittedName>
</protein>
<evidence type="ECO:0000256" key="1">
    <source>
        <dbReference type="SAM" id="MobiDB-lite"/>
    </source>
</evidence>
<dbReference type="EMBL" id="ML996699">
    <property type="protein sequence ID" value="KAF2398792.1"/>
    <property type="molecule type" value="Genomic_DNA"/>
</dbReference>
<feature type="region of interest" description="Disordered" evidence="1">
    <location>
        <begin position="1"/>
        <end position="32"/>
    </location>
</feature>
<dbReference type="AlphaFoldDB" id="A0A6G1HS12"/>
<reference evidence="2" key="1">
    <citation type="journal article" date="2020" name="Stud. Mycol.">
        <title>101 Dothideomycetes genomes: a test case for predicting lifestyles and emergence of pathogens.</title>
        <authorList>
            <person name="Haridas S."/>
            <person name="Albert R."/>
            <person name="Binder M."/>
            <person name="Bloem J."/>
            <person name="Labutti K."/>
            <person name="Salamov A."/>
            <person name="Andreopoulos B."/>
            <person name="Baker S."/>
            <person name="Barry K."/>
            <person name="Bills G."/>
            <person name="Bluhm B."/>
            <person name="Cannon C."/>
            <person name="Castanera R."/>
            <person name="Culley D."/>
            <person name="Daum C."/>
            <person name="Ezra D."/>
            <person name="Gonzalez J."/>
            <person name="Henrissat B."/>
            <person name="Kuo A."/>
            <person name="Liang C."/>
            <person name="Lipzen A."/>
            <person name="Lutzoni F."/>
            <person name="Magnuson J."/>
            <person name="Mondo S."/>
            <person name="Nolan M."/>
            <person name="Ohm R."/>
            <person name="Pangilinan J."/>
            <person name="Park H.-J."/>
            <person name="Ramirez L."/>
            <person name="Alfaro M."/>
            <person name="Sun H."/>
            <person name="Tritt A."/>
            <person name="Yoshinaga Y."/>
            <person name="Zwiers L.-H."/>
            <person name="Turgeon B."/>
            <person name="Goodwin S."/>
            <person name="Spatafora J."/>
            <person name="Crous P."/>
            <person name="Grigoriev I."/>
        </authorList>
    </citation>
    <scope>NUCLEOTIDE SEQUENCE</scope>
    <source>
        <strain evidence="2">CBS 262.69</strain>
    </source>
</reference>